<sequence length="123" mass="14238">KNVQGIVHVFTTNFSELRIKKYHNKSDSVKKAYGFRVSYTNPKFEQRMINFFRKVDMIIFIIEPISKSNENIVSLSQAIKVNFFIIKAGEISDIANANILNCETTKFLENKLKKTLKEICSLN</sequence>
<dbReference type="Proteomes" id="UP001153678">
    <property type="component" value="Unassembled WGS sequence"/>
</dbReference>
<gene>
    <name evidence="1" type="ORF">FWILDA_LOCUS14265</name>
</gene>
<keyword evidence="2" id="KW-1185">Reference proteome</keyword>
<reference evidence="1" key="1">
    <citation type="submission" date="2022-08" db="EMBL/GenBank/DDBJ databases">
        <authorList>
            <person name="Kallberg Y."/>
            <person name="Tangrot J."/>
            <person name="Rosling A."/>
        </authorList>
    </citation>
    <scope>NUCLEOTIDE SEQUENCE</scope>
    <source>
        <strain evidence="1">Wild A</strain>
    </source>
</reference>
<evidence type="ECO:0000313" key="2">
    <source>
        <dbReference type="Proteomes" id="UP001153678"/>
    </source>
</evidence>
<proteinExistence type="predicted"/>
<accession>A0A9W4T1S8</accession>
<name>A0A9W4T1S8_9GLOM</name>
<protein>
    <submittedName>
        <fullName evidence="1">4117_t:CDS:1</fullName>
    </submittedName>
</protein>
<feature type="non-terminal residue" evidence="1">
    <location>
        <position position="123"/>
    </location>
</feature>
<evidence type="ECO:0000313" key="1">
    <source>
        <dbReference type="EMBL" id="CAI2189811.1"/>
    </source>
</evidence>
<dbReference type="OrthoDB" id="2373574at2759"/>
<organism evidence="1 2">
    <name type="scientific">Funneliformis geosporum</name>
    <dbReference type="NCBI Taxonomy" id="1117311"/>
    <lineage>
        <taxon>Eukaryota</taxon>
        <taxon>Fungi</taxon>
        <taxon>Fungi incertae sedis</taxon>
        <taxon>Mucoromycota</taxon>
        <taxon>Glomeromycotina</taxon>
        <taxon>Glomeromycetes</taxon>
        <taxon>Glomerales</taxon>
        <taxon>Glomeraceae</taxon>
        <taxon>Funneliformis</taxon>
    </lineage>
</organism>
<comment type="caution">
    <text evidence="1">The sequence shown here is derived from an EMBL/GenBank/DDBJ whole genome shotgun (WGS) entry which is preliminary data.</text>
</comment>
<dbReference type="AlphaFoldDB" id="A0A9W4T1S8"/>
<dbReference type="EMBL" id="CAMKVN010006067">
    <property type="protein sequence ID" value="CAI2189811.1"/>
    <property type="molecule type" value="Genomic_DNA"/>
</dbReference>